<dbReference type="Gene3D" id="3.30.720.110">
    <property type="match status" value="1"/>
</dbReference>
<name>A0A222VLM9_9PSEU</name>
<dbReference type="STRING" id="530584.SAMN05421630_102434"/>
<reference evidence="1 2" key="1">
    <citation type="submission" date="2016-10" db="EMBL/GenBank/DDBJ databases">
        <authorList>
            <person name="de Groot N.N."/>
        </authorList>
    </citation>
    <scope>NUCLEOTIDE SEQUENCE [LARGE SCALE GENOMIC DNA]</scope>
    <source>
        <strain evidence="1 2">CGMCC 4.5506</strain>
    </source>
</reference>
<dbReference type="Pfam" id="PF00903">
    <property type="entry name" value="Glyoxalase"/>
    <property type="match status" value="1"/>
</dbReference>
<sequence length="135" mass="14432">MNNPGVWPSLLYRDAEAARTFLTEVFGFTETLTVRAEDGVAIAHGELVWPEGGGIMYGSRSECGHDLPKPESPQWIYVVADDPDAVYGRALAAGATIAEKPYDTDYGSRNVGIADTEGNVWTFGTYPGTTSPATG</sequence>
<keyword evidence="2" id="KW-1185">Reference proteome</keyword>
<dbReference type="Proteomes" id="UP000199494">
    <property type="component" value="Unassembled WGS sequence"/>
</dbReference>
<dbReference type="PANTHER" id="PTHR34109">
    <property type="entry name" value="BNAUNNG04460D PROTEIN-RELATED"/>
    <property type="match status" value="1"/>
</dbReference>
<dbReference type="PANTHER" id="PTHR34109:SF1">
    <property type="entry name" value="VOC DOMAIN-CONTAINING PROTEIN"/>
    <property type="match status" value="1"/>
</dbReference>
<evidence type="ECO:0000313" key="1">
    <source>
        <dbReference type="EMBL" id="SDC52691.1"/>
    </source>
</evidence>
<organism evidence="1 2">
    <name type="scientific">Prauserella marina</name>
    <dbReference type="NCBI Taxonomy" id="530584"/>
    <lineage>
        <taxon>Bacteria</taxon>
        <taxon>Bacillati</taxon>
        <taxon>Actinomycetota</taxon>
        <taxon>Actinomycetes</taxon>
        <taxon>Pseudonocardiales</taxon>
        <taxon>Pseudonocardiaceae</taxon>
        <taxon>Prauserella</taxon>
    </lineage>
</organism>
<proteinExistence type="predicted"/>
<dbReference type="PROSITE" id="PS51819">
    <property type="entry name" value="VOC"/>
    <property type="match status" value="1"/>
</dbReference>
<evidence type="ECO:0000313" key="2">
    <source>
        <dbReference type="Proteomes" id="UP000199494"/>
    </source>
</evidence>
<dbReference type="Gene3D" id="3.30.720.120">
    <property type="match status" value="1"/>
</dbReference>
<dbReference type="KEGG" id="pmad:BAY61_07140"/>
<dbReference type="AlphaFoldDB" id="A0A222VLM9"/>
<dbReference type="RefSeq" id="WP_091800130.1">
    <property type="nucleotide sequence ID" value="NZ_CP016353.1"/>
</dbReference>
<gene>
    <name evidence="1" type="ORF">SAMN05421630_102434</name>
</gene>
<protein>
    <submittedName>
        <fullName evidence="1">Uncharacterized conserved protein PhnB, glyoxalase superfamily</fullName>
    </submittedName>
</protein>
<dbReference type="OrthoDB" id="9806868at2"/>
<dbReference type="SUPFAM" id="SSF54593">
    <property type="entry name" value="Glyoxalase/Bleomycin resistance protein/Dihydroxybiphenyl dioxygenase"/>
    <property type="match status" value="1"/>
</dbReference>
<dbReference type="InterPro" id="IPR037523">
    <property type="entry name" value="VOC_core"/>
</dbReference>
<accession>A0A222VLM9</accession>
<dbReference type="InterPro" id="IPR004360">
    <property type="entry name" value="Glyas_Fos-R_dOase_dom"/>
</dbReference>
<dbReference type="InterPro" id="IPR029068">
    <property type="entry name" value="Glyas_Bleomycin-R_OHBP_Dase"/>
</dbReference>
<dbReference type="EMBL" id="FMZE01000002">
    <property type="protein sequence ID" value="SDC52691.1"/>
    <property type="molecule type" value="Genomic_DNA"/>
</dbReference>